<evidence type="ECO:0000313" key="2">
    <source>
        <dbReference type="Proteomes" id="UP000031668"/>
    </source>
</evidence>
<proteinExistence type="predicted"/>
<dbReference type="EMBL" id="JWZT01002320">
    <property type="protein sequence ID" value="KII69676.1"/>
    <property type="molecule type" value="Genomic_DNA"/>
</dbReference>
<reference evidence="1 2" key="1">
    <citation type="journal article" date="2014" name="Genome Biol. Evol.">
        <title>The genome of the myxosporean Thelohanellus kitauei shows adaptations to nutrient acquisition within its fish host.</title>
        <authorList>
            <person name="Yang Y."/>
            <person name="Xiong J."/>
            <person name="Zhou Z."/>
            <person name="Huo F."/>
            <person name="Miao W."/>
            <person name="Ran C."/>
            <person name="Liu Y."/>
            <person name="Zhang J."/>
            <person name="Feng J."/>
            <person name="Wang M."/>
            <person name="Wang M."/>
            <person name="Wang L."/>
            <person name="Yao B."/>
        </authorList>
    </citation>
    <scope>NUCLEOTIDE SEQUENCE [LARGE SCALE GENOMIC DNA]</scope>
    <source>
        <strain evidence="1">Wuqing</strain>
    </source>
</reference>
<dbReference type="InterPro" id="IPR036322">
    <property type="entry name" value="WD40_repeat_dom_sf"/>
</dbReference>
<organism evidence="1 2">
    <name type="scientific">Thelohanellus kitauei</name>
    <name type="common">Myxosporean</name>
    <dbReference type="NCBI Taxonomy" id="669202"/>
    <lineage>
        <taxon>Eukaryota</taxon>
        <taxon>Metazoa</taxon>
        <taxon>Cnidaria</taxon>
        <taxon>Myxozoa</taxon>
        <taxon>Myxosporea</taxon>
        <taxon>Bivalvulida</taxon>
        <taxon>Platysporina</taxon>
        <taxon>Myxobolidae</taxon>
        <taxon>Thelohanellus</taxon>
    </lineage>
</organism>
<dbReference type="Proteomes" id="UP000031668">
    <property type="component" value="Unassembled WGS sequence"/>
</dbReference>
<keyword evidence="2" id="KW-1185">Reference proteome</keyword>
<sequence>MPSLGEICQIEPNTNKIKYINWHENNNLIVLVAEFGFFDVIDINQKESIYGDVISNDLKYLNDVKFLQGQNNSKILMADCDSVRIFDIHNPYIQEKIISKLMIGYNKITLSIHDPNMFVFQFSDSSFTYFDIRQRYKMNLFYYPILTDISDSVDHCDICPTRPCELALCYLYQKIALYDLRMISPGIPKIIPSKGLIGVIEPFYDYRRPIITSIAYSSDGLEFICMDYSGYTKIISCDPKLDPETELGNSHLEFYSRTSYACLNFQRDVEDREKYEDVFLKELKQDIYEMPNQSFRFTYR</sequence>
<comment type="caution">
    <text evidence="1">The sequence shown here is derived from an EMBL/GenBank/DDBJ whole genome shotgun (WGS) entry which is preliminary data.</text>
</comment>
<accession>A0A0C2MR31</accession>
<name>A0A0C2MR31_THEKT</name>
<protein>
    <submittedName>
        <fullName evidence="1">Uncharacterized protein</fullName>
    </submittedName>
</protein>
<gene>
    <name evidence="1" type="ORF">RF11_07273</name>
</gene>
<dbReference type="AlphaFoldDB" id="A0A0C2MR31"/>
<dbReference type="SUPFAM" id="SSF50978">
    <property type="entry name" value="WD40 repeat-like"/>
    <property type="match status" value="1"/>
</dbReference>
<dbReference type="OrthoDB" id="4869960at2759"/>
<evidence type="ECO:0000313" key="1">
    <source>
        <dbReference type="EMBL" id="KII69676.1"/>
    </source>
</evidence>